<evidence type="ECO:0000259" key="15">
    <source>
        <dbReference type="PROSITE" id="PS51192"/>
    </source>
</evidence>
<evidence type="ECO:0000313" key="20">
    <source>
        <dbReference type="WBParaSite" id="SRDH1_36900.2"/>
    </source>
</evidence>
<keyword evidence="12" id="KW-0539">Nucleus</keyword>
<dbReference type="CDD" id="cd18793">
    <property type="entry name" value="SF2_C_SNF"/>
    <property type="match status" value="1"/>
</dbReference>
<keyword evidence="13" id="KW-0175">Coiled coil</keyword>
<keyword evidence="5" id="KW-0378">Hydrolase</keyword>
<dbReference type="PANTHER" id="PTHR45685">
    <property type="entry name" value="HELICASE SRCAP-RELATED"/>
    <property type="match status" value="1"/>
</dbReference>
<dbReference type="GO" id="GO:0016887">
    <property type="term" value="F:ATP hydrolysis activity"/>
    <property type="evidence" value="ECO:0007669"/>
    <property type="project" value="TreeGrafter"/>
</dbReference>
<keyword evidence="3" id="KW-0597">Phosphoprotein</keyword>
<dbReference type="PANTHER" id="PTHR45685:SF1">
    <property type="entry name" value="HELICASE SRCAP"/>
    <property type="match status" value="1"/>
</dbReference>
<dbReference type="InterPro" id="IPR049730">
    <property type="entry name" value="SNF2/RAD54-like_C"/>
</dbReference>
<feature type="compositionally biased region" description="Polar residues" evidence="14">
    <location>
        <begin position="1605"/>
        <end position="1624"/>
    </location>
</feature>
<evidence type="ECO:0000256" key="12">
    <source>
        <dbReference type="ARBA" id="ARBA00023242"/>
    </source>
</evidence>
<dbReference type="GO" id="GO:0010557">
    <property type="term" value="P:positive regulation of macromolecule biosynthetic process"/>
    <property type="evidence" value="ECO:0007669"/>
    <property type="project" value="UniProtKB-ARBA"/>
</dbReference>
<feature type="compositionally biased region" description="Polar residues" evidence="14">
    <location>
        <begin position="607"/>
        <end position="629"/>
    </location>
</feature>
<reference evidence="19 20" key="2">
    <citation type="submission" date="2023-11" db="UniProtKB">
        <authorList>
            <consortium name="WormBaseParasite"/>
        </authorList>
    </citation>
    <scope>IDENTIFICATION</scope>
</reference>
<organism evidence="18 19">
    <name type="scientific">Schistosoma rodhaini</name>
    <dbReference type="NCBI Taxonomy" id="6188"/>
    <lineage>
        <taxon>Eukaryota</taxon>
        <taxon>Metazoa</taxon>
        <taxon>Spiralia</taxon>
        <taxon>Lophotrochozoa</taxon>
        <taxon>Platyhelminthes</taxon>
        <taxon>Trematoda</taxon>
        <taxon>Digenea</taxon>
        <taxon>Strigeidida</taxon>
        <taxon>Schistosomatoidea</taxon>
        <taxon>Schistosomatidae</taxon>
        <taxon>Schistosoma</taxon>
    </lineage>
</organism>
<evidence type="ECO:0000256" key="6">
    <source>
        <dbReference type="ARBA" id="ARBA00022806"/>
    </source>
</evidence>
<dbReference type="InterPro" id="IPR038718">
    <property type="entry name" value="SNF2-like_sf"/>
</dbReference>
<dbReference type="FunFam" id="3.40.50.10810:FF:000005">
    <property type="entry name" value="Photoperiod-independent early flowering 1"/>
    <property type="match status" value="1"/>
</dbReference>
<dbReference type="InterPro" id="IPR000330">
    <property type="entry name" value="SNF2_N"/>
</dbReference>
<dbReference type="Gene3D" id="3.40.50.10810">
    <property type="entry name" value="Tandem AAA-ATPase domain"/>
    <property type="match status" value="1"/>
</dbReference>
<feature type="region of interest" description="Disordered" evidence="14">
    <location>
        <begin position="1565"/>
        <end position="1586"/>
    </location>
</feature>
<feature type="region of interest" description="Disordered" evidence="14">
    <location>
        <begin position="1604"/>
        <end position="1624"/>
    </location>
</feature>
<dbReference type="SMART" id="SM00487">
    <property type="entry name" value="DEXDc"/>
    <property type="match status" value="1"/>
</dbReference>
<evidence type="ECO:0000256" key="3">
    <source>
        <dbReference type="ARBA" id="ARBA00022553"/>
    </source>
</evidence>
<feature type="compositionally biased region" description="Basic and acidic residues" evidence="14">
    <location>
        <begin position="389"/>
        <end position="400"/>
    </location>
</feature>
<feature type="domain" description="HSA" evidence="17">
    <location>
        <begin position="197"/>
        <end position="269"/>
    </location>
</feature>
<dbReference type="GO" id="GO:0004386">
    <property type="term" value="F:helicase activity"/>
    <property type="evidence" value="ECO:0007669"/>
    <property type="project" value="UniProtKB-KW"/>
</dbReference>
<feature type="domain" description="Helicase ATP-binding" evidence="15">
    <location>
        <begin position="660"/>
        <end position="825"/>
    </location>
</feature>
<dbReference type="WBParaSite" id="SRDH1_36900.2">
    <property type="protein sequence ID" value="SRDH1_36900.2"/>
    <property type="gene ID" value="SRDH1_36900"/>
</dbReference>
<evidence type="ECO:0000256" key="4">
    <source>
        <dbReference type="ARBA" id="ARBA00022741"/>
    </source>
</evidence>
<evidence type="ECO:0000256" key="8">
    <source>
        <dbReference type="ARBA" id="ARBA00022853"/>
    </source>
</evidence>
<dbReference type="WBParaSite" id="SRDH1_36900.3">
    <property type="protein sequence ID" value="SRDH1_36900.3"/>
    <property type="gene ID" value="SRDH1_36900"/>
</dbReference>
<dbReference type="GO" id="GO:0000812">
    <property type="term" value="C:Swr1 complex"/>
    <property type="evidence" value="ECO:0007669"/>
    <property type="project" value="TreeGrafter"/>
</dbReference>
<keyword evidence="10" id="KW-0238">DNA-binding</keyword>
<keyword evidence="8" id="KW-0156">Chromatin regulator</keyword>
<dbReference type="WBParaSite" id="SRDH1_36900.1">
    <property type="protein sequence ID" value="SRDH1_36900.1"/>
    <property type="gene ID" value="SRDH1_36900"/>
</dbReference>
<feature type="domain" description="Helicase C-terminal" evidence="16">
    <location>
        <begin position="1377"/>
        <end position="1530"/>
    </location>
</feature>
<dbReference type="PROSITE" id="PS51194">
    <property type="entry name" value="HELICASE_CTER"/>
    <property type="match status" value="1"/>
</dbReference>
<sequence length="2425" mass="274547">MMFGIDNTDHTKFEVVPNPSAVNIDRTIAGPHSDLEMRDKVVCYLRELLHVIQSSYHEDVVELNFIQSGSLLIEFYEWRRKKTQELMQALCSGHLDPEDLSLVSDYMSGHVNSDAIFPPNGAFPLCSGSQPVSLDNDSEDDEDERRLDENSLLKYAVDEVNILKRVLELKRDGLWSIDDSSCGTAETGSVDISTSISLVPPSEPTCRTYSDYMFAEINWLAEDFKRERQWKRVSAKKLALTALKCCRDKSERALKIEKEEVVRIRKMCAFIAKMIRDWWRQMDKIVQAKQQVRLTAKRQQAISSHLGQVLETTEEYTRWLTEGINSSKPEKTIVSSIKSSGGDNQNENVSDSGQRILKSPVKELDTSDEEFTVDEVALTEVDDEETIEQEEKIATDDQHGSEMSTAVELEQLAADADCPLEDLLPPGYLEFITSNSSVIPEAQYSSASEVNDSGEPYNRDRIEAHTCSSEIPKECQYSEKSEETKYEANVSVSEKKELDILKLEVSLPVKETMVNSANKNEPNLEIASNTFDVESNSQSLLTKEIDDADNEVDLANSNVNECSSVKSGSVITLKKLMDHEVNASVMEAESNTDVVFTNSKCEETQKSSRQTSAGEPNVESTTNEGKNVSSGVGLATVSSPFLLSGGNLREYQLVGLSWLVATYDKRLNGILADEMGLGKTIQTISLLAYLACERGVWGPHLIVVPTSVILNWEVEFKRWCPSFKILTYFGNMKERKCKRKGWTKTNAFHVCITSYRLAIQDAIAFKRKKWKYLILDEAQNIKNFKSQRWQTLLTFNSQRRLLLTGTPLQNSLMELWSLMHFLMPNIFQSHRDFQEWFASPITGMIEGNTDHNELLVQRLHKVLRPFLLRRLKADVERQLPRKYEHVIMCRLSRRQRFLYDDFMSLGSTQETLKSGQFLSVMNILMQLRKVCNHPNLFETRPIISPFRVADSYLAYSLPRLLVSMSHPFLVFAPSSNGSRSVFGSASAFSDPDLDWLDTAGSVARLLGQTMNLVEMARDLPGFVAKRCRQLCARENLITIIDSSDVIDDVTSQRIQFNEMKKSRKSQGEYLNRSPFFDSKCFVYSDGYYPALSSPTNLEPTIVKVDFPKNTWDIGMPKSCLRRRFVERHNSLLLMSRINERRCDLTFKSHSNDVGTYWDHGTHIGPDLIFLINRLMLEKPSEDLQNIHIYPGLINGTVCCRQSLHTWPVKSSPLSSVISSTVDQISCFEGNIHQMSSLSLESIGSRRTSYLQSSHSLREMLHSPGDYLNDLREILKRFVFVVPAVISSGFTLHVSNHALEHQLINQEIRIRDMLLSSGCLHPSFFPMNSSEYHERKTFNRLITWSPQMWLMPSKLHQLVMSCRIQFPDPRLIQYDCGKLQRLHSLLRELKSGNHRVLIFTQMARMLDILEQFLAYHGHRYLRLDGTTKVEQRQVLMERFNQDSQIFVFILSTRSGGLGINLTGADTVIFYDSDWNPTMDAQAQDRCHRIGQTRDVHIYRLISERTVEENILRKANQKRFLSDVAIEGGKFTTAFFKQNTITELFAEPSGLQDLAKMKGSATLVETSSLPHSNKKGTDSNFGSVPQSEDRVAVTGIDREIRPAGCMLSSTSASPRDVSANESTGPISNSEAQLEALLDACEEESDRIATRRVLDEAKADLAEFEEKSPYNEDNNDSIIADDNNSSNIPSVTAIEPFSCLRNCLQQSDEVNTASQNTNETLETIEQIVERELLGFESQLKPVERFGVRQVEEQREHMLNEQLDMADAELIESEKVWHLEKLKALHEADERRADLEDDDMFYCCGKYDLSSQLAELERLERIRMEETNDPDASINLLDSGQIFSSGRSKYPRKRPYDSCSTAHKAQARQVVCLGLSRTNKSTRSTSVGKVHKRLRLDKPKKPIDITFVSDSEKDEININQDISKRGKSTNQSTQIDIIESSKTGIEAFVEKMHFPPTVHSKRFHKSGIRNNNLYSRSNNPQSKTGACLQQDVISSRKLEKNYLSSRSYLVPELSEENVSYKGLEEIRHFDQSHYKYNRSTIQTQKRVDRRNTECHLPDKVFRFDEPNSVIFSNHYDPENVAHEEIVEANNLVELPFNQQSNNVLSDAFEVSVGSSIKLQSERIPGFHNDFSASEGLSPTGLTCPKYVGPPTTTTPGIHLQNRYQKSPDIPFRLLSPTTPLVQHPPEPMIPVQSIPDGSHLNLTARQVLASTGQPVFVITRQMKTPSGEIYQQRFTHPVAPPPQFTRMVYRLQKPSGIASRTSTLLETNRIRQPQLPTESSITCRPKVLSNSPTAGTLVMRPATKTINANVSPDPGLQDMATSVQHFAQPPRFSANGIKCATSIPVIRMINCDANKTSPIIRLVTSEMSHTNNDVTHSHNSQSVSALLTPTNTVRIGNTVRLIPNHISNSNTQVIRLQRVVSNLTHPKNT</sequence>
<dbReference type="CDD" id="cd18003">
    <property type="entry name" value="DEXQc_SRCAP"/>
    <property type="match status" value="1"/>
</dbReference>
<keyword evidence="9" id="KW-0805">Transcription regulation</keyword>
<keyword evidence="18" id="KW-1185">Reference proteome</keyword>
<evidence type="ECO:0000313" key="18">
    <source>
        <dbReference type="Proteomes" id="UP000050792"/>
    </source>
</evidence>
<dbReference type="Gene3D" id="3.40.50.300">
    <property type="entry name" value="P-loop containing nucleotide triphosphate hydrolases"/>
    <property type="match status" value="1"/>
</dbReference>
<comment type="subcellular location">
    <subcellularLocation>
        <location evidence="1">Nucleus</location>
    </subcellularLocation>
</comment>
<evidence type="ECO:0000313" key="19">
    <source>
        <dbReference type="WBParaSite" id="SRDH1_36900.1"/>
    </source>
</evidence>
<accession>A0AA85F766</accession>
<dbReference type="SMART" id="SM00490">
    <property type="entry name" value="HELICc"/>
    <property type="match status" value="1"/>
</dbReference>
<dbReference type="GO" id="GO:0005524">
    <property type="term" value="F:ATP binding"/>
    <property type="evidence" value="ECO:0007669"/>
    <property type="project" value="UniProtKB-KW"/>
</dbReference>
<dbReference type="InterPro" id="IPR027417">
    <property type="entry name" value="P-loop_NTPase"/>
</dbReference>
<dbReference type="PROSITE" id="PS51204">
    <property type="entry name" value="HSA"/>
    <property type="match status" value="1"/>
</dbReference>
<comment type="similarity">
    <text evidence="2">Belongs to the SNF2/RAD54 helicase family. SWR1 subfamily.</text>
</comment>
<keyword evidence="4" id="KW-0547">Nucleotide-binding</keyword>
<dbReference type="PROSITE" id="PS51192">
    <property type="entry name" value="HELICASE_ATP_BIND_1"/>
    <property type="match status" value="1"/>
</dbReference>
<dbReference type="SUPFAM" id="SSF52540">
    <property type="entry name" value="P-loop containing nucleoside triphosphate hydrolases"/>
    <property type="match status" value="2"/>
</dbReference>
<feature type="region of interest" description="Disordered" evidence="14">
    <location>
        <begin position="601"/>
        <end position="629"/>
    </location>
</feature>
<evidence type="ECO:0000256" key="2">
    <source>
        <dbReference type="ARBA" id="ARBA00009220"/>
    </source>
</evidence>
<name>A0AA85F766_9TREM</name>
<dbReference type="FunFam" id="3.40.50.300:FF:000529">
    <property type="entry name" value="helicase SRCAP isoform X1"/>
    <property type="match status" value="1"/>
</dbReference>
<dbReference type="GO" id="GO:0140096">
    <property type="term" value="F:catalytic activity, acting on a protein"/>
    <property type="evidence" value="ECO:0007669"/>
    <property type="project" value="UniProtKB-ARBA"/>
</dbReference>
<reference evidence="18" key="1">
    <citation type="submission" date="2022-06" db="EMBL/GenBank/DDBJ databases">
        <authorList>
            <person name="Berger JAMES D."/>
            <person name="Berger JAMES D."/>
        </authorList>
    </citation>
    <scope>NUCLEOTIDE SEQUENCE [LARGE SCALE GENOMIC DNA]</scope>
</reference>
<dbReference type="InterPro" id="IPR001650">
    <property type="entry name" value="Helicase_C-like"/>
</dbReference>
<protein>
    <submittedName>
        <fullName evidence="19 20">Uncharacterized protein</fullName>
    </submittedName>
</protein>
<dbReference type="InterPro" id="IPR014001">
    <property type="entry name" value="Helicase_ATP-bd"/>
</dbReference>
<evidence type="ECO:0000256" key="1">
    <source>
        <dbReference type="ARBA" id="ARBA00004123"/>
    </source>
</evidence>
<dbReference type="GO" id="GO:0006338">
    <property type="term" value="P:chromatin remodeling"/>
    <property type="evidence" value="ECO:0007669"/>
    <property type="project" value="UniProtKB-ARBA"/>
</dbReference>
<keyword evidence="11" id="KW-0804">Transcription</keyword>
<evidence type="ECO:0000259" key="16">
    <source>
        <dbReference type="PROSITE" id="PS51194"/>
    </source>
</evidence>
<evidence type="ECO:0000256" key="5">
    <source>
        <dbReference type="ARBA" id="ARBA00022801"/>
    </source>
</evidence>
<keyword evidence="7" id="KW-0067">ATP-binding</keyword>
<feature type="region of interest" description="Disordered" evidence="14">
    <location>
        <begin position="383"/>
        <end position="403"/>
    </location>
</feature>
<dbReference type="Pfam" id="PF00271">
    <property type="entry name" value="Helicase_C"/>
    <property type="match status" value="1"/>
</dbReference>
<dbReference type="InterPro" id="IPR014012">
    <property type="entry name" value="HSA_dom"/>
</dbReference>
<feature type="coiled-coil region" evidence="13">
    <location>
        <begin position="1624"/>
        <end position="1664"/>
    </location>
</feature>
<dbReference type="GO" id="GO:0010468">
    <property type="term" value="P:regulation of gene expression"/>
    <property type="evidence" value="ECO:0007669"/>
    <property type="project" value="UniProtKB-ARBA"/>
</dbReference>
<keyword evidence="6" id="KW-0347">Helicase</keyword>
<evidence type="ECO:0000256" key="14">
    <source>
        <dbReference type="SAM" id="MobiDB-lite"/>
    </source>
</evidence>
<evidence type="ECO:0000259" key="17">
    <source>
        <dbReference type="PROSITE" id="PS51204"/>
    </source>
</evidence>
<dbReference type="GO" id="GO:0003677">
    <property type="term" value="F:DNA binding"/>
    <property type="evidence" value="ECO:0007669"/>
    <property type="project" value="UniProtKB-KW"/>
</dbReference>
<dbReference type="InterPro" id="IPR050520">
    <property type="entry name" value="INO80/SWR1_helicase"/>
</dbReference>
<dbReference type="Proteomes" id="UP000050792">
    <property type="component" value="Unassembled WGS sequence"/>
</dbReference>
<evidence type="ECO:0000256" key="7">
    <source>
        <dbReference type="ARBA" id="ARBA00022840"/>
    </source>
</evidence>
<dbReference type="GO" id="GO:0042393">
    <property type="term" value="F:histone binding"/>
    <property type="evidence" value="ECO:0007669"/>
    <property type="project" value="TreeGrafter"/>
</dbReference>
<evidence type="ECO:0000256" key="11">
    <source>
        <dbReference type="ARBA" id="ARBA00023163"/>
    </source>
</evidence>
<evidence type="ECO:0000256" key="10">
    <source>
        <dbReference type="ARBA" id="ARBA00023125"/>
    </source>
</evidence>
<dbReference type="Pfam" id="PF00176">
    <property type="entry name" value="SNF2-rel_dom"/>
    <property type="match status" value="1"/>
</dbReference>
<evidence type="ECO:0000256" key="13">
    <source>
        <dbReference type="SAM" id="Coils"/>
    </source>
</evidence>
<evidence type="ECO:0000256" key="9">
    <source>
        <dbReference type="ARBA" id="ARBA00023015"/>
    </source>
</evidence>
<proteinExistence type="inferred from homology"/>